<evidence type="ECO:0000313" key="6">
    <source>
        <dbReference type="Proteomes" id="UP000697472"/>
    </source>
</evidence>
<evidence type="ECO:0000313" key="5">
    <source>
        <dbReference type="EMBL" id="MBM7643523.1"/>
    </source>
</evidence>
<evidence type="ECO:0000256" key="3">
    <source>
        <dbReference type="ARBA" id="ARBA00023163"/>
    </source>
</evidence>
<dbReference type="EMBL" id="JAFBEH010000049">
    <property type="protein sequence ID" value="MBM7643523.1"/>
    <property type="molecule type" value="Genomic_DNA"/>
</dbReference>
<evidence type="ECO:0000259" key="4">
    <source>
        <dbReference type="PROSITE" id="PS50931"/>
    </source>
</evidence>
<gene>
    <name evidence="5" type="ORF">JOC28_001834</name>
</gene>
<feature type="domain" description="HTH lysR-type" evidence="4">
    <location>
        <begin position="1"/>
        <end position="20"/>
    </location>
</feature>
<dbReference type="Gene3D" id="3.40.190.290">
    <property type="match status" value="1"/>
</dbReference>
<organism evidence="5 6">
    <name type="scientific">Streptococcus loxodontisalivarius</name>
    <dbReference type="NCBI Taxonomy" id="1349415"/>
    <lineage>
        <taxon>Bacteria</taxon>
        <taxon>Bacillati</taxon>
        <taxon>Bacillota</taxon>
        <taxon>Bacilli</taxon>
        <taxon>Lactobacillales</taxon>
        <taxon>Streptococcaceae</taxon>
        <taxon>Streptococcus</taxon>
    </lineage>
</organism>
<evidence type="ECO:0000256" key="2">
    <source>
        <dbReference type="ARBA" id="ARBA00023125"/>
    </source>
</evidence>
<dbReference type="PANTHER" id="PTHR30419:SF7">
    <property type="entry name" value="HTH-TYPE TRANSCRIPTIONAL REGULATOR TDCA"/>
    <property type="match status" value="1"/>
</dbReference>
<dbReference type="Proteomes" id="UP000697472">
    <property type="component" value="Unassembled WGS sequence"/>
</dbReference>
<accession>A0ABS2PUB2</accession>
<comment type="caution">
    <text evidence="5">The sequence shown here is derived from an EMBL/GenBank/DDBJ whole genome shotgun (WGS) entry which is preliminary data.</text>
</comment>
<reference evidence="5 6" key="1">
    <citation type="submission" date="2021-01" db="EMBL/GenBank/DDBJ databases">
        <title>Genomic Encyclopedia of Type Strains, Phase IV (KMG-IV): sequencing the most valuable type-strain genomes for metagenomic binning, comparative biology and taxonomic classification.</title>
        <authorList>
            <person name="Goeker M."/>
        </authorList>
    </citation>
    <scope>NUCLEOTIDE SEQUENCE [LARGE SCALE GENOMIC DNA]</scope>
    <source>
        <strain evidence="5 6">DSM 27382</strain>
    </source>
</reference>
<dbReference type="InterPro" id="IPR000847">
    <property type="entry name" value="LysR_HTH_N"/>
</dbReference>
<proteinExistence type="predicted"/>
<dbReference type="PANTHER" id="PTHR30419">
    <property type="entry name" value="HTH-TYPE TRANSCRIPTIONAL REGULATOR YBHD"/>
    <property type="match status" value="1"/>
</dbReference>
<sequence>MEKEIGLQLFIRSKPKIKLSQDGIFFKPFAQNVVDSQNEMFTAISNRLQTNIKEITIGTNVLNLSFYGLLTRIRQLEDKYPNLQVNLIEKNLDSLESDFRNGKIDFLFVYEENPLSLPENIRRDSLLEDQLCLAVSKKHPLSEKKLVTWKDLDGQKGVTFEKNTPFYHKISRAIKEHGVSLNLTSLQSDSNILSFVSQNQRISFFLWKPASQFLDSNQLAFIPFDEPEIFHFSLYSTKEVQKNTLLSECYHLLKKPIQ</sequence>
<keyword evidence="3" id="KW-0804">Transcription</keyword>
<dbReference type="InterPro" id="IPR005119">
    <property type="entry name" value="LysR_subst-bd"/>
</dbReference>
<dbReference type="PROSITE" id="PS50931">
    <property type="entry name" value="HTH_LYSR"/>
    <property type="match status" value="1"/>
</dbReference>
<evidence type="ECO:0000256" key="1">
    <source>
        <dbReference type="ARBA" id="ARBA00023015"/>
    </source>
</evidence>
<dbReference type="CDD" id="cd05466">
    <property type="entry name" value="PBP2_LTTR_substrate"/>
    <property type="match status" value="1"/>
</dbReference>
<keyword evidence="6" id="KW-1185">Reference proteome</keyword>
<dbReference type="Pfam" id="PF03466">
    <property type="entry name" value="LysR_substrate"/>
    <property type="match status" value="1"/>
</dbReference>
<dbReference type="InterPro" id="IPR050950">
    <property type="entry name" value="HTH-type_LysR_regulators"/>
</dbReference>
<keyword evidence="1" id="KW-0805">Transcription regulation</keyword>
<dbReference type="SUPFAM" id="SSF53850">
    <property type="entry name" value="Periplasmic binding protein-like II"/>
    <property type="match status" value="1"/>
</dbReference>
<name>A0ABS2PUB2_9STRE</name>
<dbReference type="GO" id="GO:0003677">
    <property type="term" value="F:DNA binding"/>
    <property type="evidence" value="ECO:0007669"/>
    <property type="project" value="UniProtKB-KW"/>
</dbReference>
<keyword evidence="2 5" id="KW-0238">DNA-binding</keyword>
<protein>
    <submittedName>
        <fullName evidence="5">DNA-binding transcriptional LysR family regulator</fullName>
    </submittedName>
</protein>